<evidence type="ECO:0000313" key="2">
    <source>
        <dbReference type="Proteomes" id="UP001164803"/>
    </source>
</evidence>
<evidence type="ECO:0000313" key="1">
    <source>
        <dbReference type="EMBL" id="WAH36693.1"/>
    </source>
</evidence>
<dbReference type="EMBL" id="CP104064">
    <property type="protein sequence ID" value="WAH36693.1"/>
    <property type="molecule type" value="Genomic_DNA"/>
</dbReference>
<name>A0ABY6Z2F6_9BACL</name>
<dbReference type="RefSeq" id="WP_268044064.1">
    <property type="nucleotide sequence ID" value="NZ_CP104064.1"/>
</dbReference>
<gene>
    <name evidence="1" type="ORF">NZD86_21370</name>
</gene>
<organism evidence="1 2">
    <name type="scientific">Alicyclobacillus dauci</name>
    <dbReference type="NCBI Taxonomy" id="1475485"/>
    <lineage>
        <taxon>Bacteria</taxon>
        <taxon>Bacillati</taxon>
        <taxon>Bacillota</taxon>
        <taxon>Bacilli</taxon>
        <taxon>Bacillales</taxon>
        <taxon>Alicyclobacillaceae</taxon>
        <taxon>Alicyclobacillus</taxon>
    </lineage>
</organism>
<keyword evidence="2" id="KW-1185">Reference proteome</keyword>
<sequence length="169" mass="18597">MKGVTVAAALISTLLGSFVTSFWLGPRVHADDVPFPGTWHQIRAVAIATGLHHVYLPQHLSEDDVLTIATSEQPGEVTLQYDEFLLRESKTPLPIDQHDIVSVRRVNVGSNQSTGKWYTFHGANGVGHALVTKQGDLWMELIPRAMDDSWNETAALHIIGSLMKLDFSA</sequence>
<protein>
    <submittedName>
        <fullName evidence="1">Uncharacterized protein</fullName>
    </submittedName>
</protein>
<reference evidence="1" key="1">
    <citation type="submission" date="2022-08" db="EMBL/GenBank/DDBJ databases">
        <title>Alicyclobacillus dauci DSM2870, complete genome.</title>
        <authorList>
            <person name="Wang Q."/>
            <person name="Cai R."/>
            <person name="Wang Z."/>
        </authorList>
    </citation>
    <scope>NUCLEOTIDE SEQUENCE</scope>
    <source>
        <strain evidence="1">DSM 28700</strain>
    </source>
</reference>
<accession>A0ABY6Z2F6</accession>
<proteinExistence type="predicted"/>
<dbReference type="Proteomes" id="UP001164803">
    <property type="component" value="Chromosome"/>
</dbReference>